<organism evidence="5 6">
    <name type="scientific">Nonomuraea aridisoli</name>
    <dbReference type="NCBI Taxonomy" id="2070368"/>
    <lineage>
        <taxon>Bacteria</taxon>
        <taxon>Bacillati</taxon>
        <taxon>Actinomycetota</taxon>
        <taxon>Actinomycetes</taxon>
        <taxon>Streptosporangiales</taxon>
        <taxon>Streptosporangiaceae</taxon>
        <taxon>Nonomuraea</taxon>
    </lineage>
</organism>
<sequence>MSPQAVAWTVNCSILYTDRPLLERPAAAAADGFTAVEFWWPFAEAVPGDREVDAFVRAIEDAGVRLTGLNFFAGDMPAGDRGLVSWPARTRELLDNIPVVAAIGERLGCRSFNALYGNRIDGAGDQDETAVANLAACVRGVAAIGGTVLLEPVSGAPRYPLLRAADAVAAIDRVTAVLPDSETDGDTDGYTDGDTGSTMGIGLLADFYHLAVNGDDVAIVIDKYADRIAHVQIADAPGRGAPGTGTLPLDRWIDRLHAAGYQGRVGLEYQHDGPGAFDWLAREHRAG</sequence>
<dbReference type="InterPro" id="IPR050417">
    <property type="entry name" value="Sugar_Epim/Isomerase"/>
</dbReference>
<feature type="active site" description="Proton donor/acceptor" evidence="3">
    <location>
        <position position="268"/>
    </location>
</feature>
<evidence type="ECO:0000256" key="3">
    <source>
        <dbReference type="PIRSR" id="PIRSR006241-50"/>
    </source>
</evidence>
<evidence type="ECO:0000313" key="6">
    <source>
        <dbReference type="Proteomes" id="UP000249304"/>
    </source>
</evidence>
<dbReference type="SUPFAM" id="SSF51658">
    <property type="entry name" value="Xylose isomerase-like"/>
    <property type="match status" value="1"/>
</dbReference>
<dbReference type="InterPro" id="IPR026040">
    <property type="entry name" value="HyI-like"/>
</dbReference>
<name>A0A2W2F8Y8_9ACTN</name>
<keyword evidence="1 2" id="KW-0413">Isomerase</keyword>
<protein>
    <submittedName>
        <fullName evidence="5">Hydroxypyruvate isomerase</fullName>
    </submittedName>
</protein>
<evidence type="ECO:0000259" key="4">
    <source>
        <dbReference type="Pfam" id="PF01261"/>
    </source>
</evidence>
<dbReference type="GO" id="GO:0046487">
    <property type="term" value="P:glyoxylate metabolic process"/>
    <property type="evidence" value="ECO:0007669"/>
    <property type="project" value="TreeGrafter"/>
</dbReference>
<gene>
    <name evidence="5" type="ORF">C1J01_05245</name>
</gene>
<feature type="active site" description="Proton donor/acceptor" evidence="3">
    <location>
        <position position="151"/>
    </location>
</feature>
<dbReference type="PANTHER" id="PTHR43489:SF6">
    <property type="entry name" value="HYDROXYPYRUVATE ISOMERASE-RELATED"/>
    <property type="match status" value="1"/>
</dbReference>
<evidence type="ECO:0000313" key="5">
    <source>
        <dbReference type="EMBL" id="PZG22010.1"/>
    </source>
</evidence>
<evidence type="ECO:0000256" key="2">
    <source>
        <dbReference type="PIRNR" id="PIRNR006241"/>
    </source>
</evidence>
<keyword evidence="6" id="KW-1185">Reference proteome</keyword>
<feature type="domain" description="Xylose isomerase-like TIM barrel" evidence="4">
    <location>
        <begin position="26"/>
        <end position="175"/>
    </location>
</feature>
<dbReference type="InterPro" id="IPR036237">
    <property type="entry name" value="Xyl_isomerase-like_sf"/>
</dbReference>
<comment type="caution">
    <text evidence="5">The sequence shown here is derived from an EMBL/GenBank/DDBJ whole genome shotgun (WGS) entry which is preliminary data.</text>
</comment>
<evidence type="ECO:0000256" key="1">
    <source>
        <dbReference type="ARBA" id="ARBA00023235"/>
    </source>
</evidence>
<reference evidence="5 6" key="1">
    <citation type="submission" date="2018-01" db="EMBL/GenBank/DDBJ databases">
        <title>Draft genome sequence of Nonomuraea sp. KC333.</title>
        <authorList>
            <person name="Sahin N."/>
            <person name="Saygin H."/>
            <person name="Ay H."/>
        </authorList>
    </citation>
    <scope>NUCLEOTIDE SEQUENCE [LARGE SCALE GENOMIC DNA]</scope>
    <source>
        <strain evidence="5 6">KC333</strain>
    </source>
</reference>
<dbReference type="Proteomes" id="UP000249304">
    <property type="component" value="Unassembled WGS sequence"/>
</dbReference>
<keyword evidence="5" id="KW-0670">Pyruvate</keyword>
<proteinExistence type="inferred from homology"/>
<dbReference type="RefSeq" id="WP_111176591.1">
    <property type="nucleotide sequence ID" value="NZ_POUD01000012.1"/>
</dbReference>
<dbReference type="InterPro" id="IPR013022">
    <property type="entry name" value="Xyl_isomerase-like_TIM-brl"/>
</dbReference>
<comment type="similarity">
    <text evidence="2">Belongs to the hyi family.</text>
</comment>
<accession>A0A2W2F8Y8</accession>
<dbReference type="AlphaFoldDB" id="A0A2W2F8Y8"/>
<dbReference type="Pfam" id="PF01261">
    <property type="entry name" value="AP_endonuc_2"/>
    <property type="match status" value="2"/>
</dbReference>
<dbReference type="Gene3D" id="3.20.20.150">
    <property type="entry name" value="Divalent-metal-dependent TIM barrel enzymes"/>
    <property type="match status" value="1"/>
</dbReference>
<dbReference type="GO" id="GO:0008903">
    <property type="term" value="F:hydroxypyruvate isomerase activity"/>
    <property type="evidence" value="ECO:0007669"/>
    <property type="project" value="TreeGrafter"/>
</dbReference>
<feature type="domain" description="Xylose isomerase-like TIM barrel" evidence="4">
    <location>
        <begin position="201"/>
        <end position="274"/>
    </location>
</feature>
<dbReference type="EMBL" id="POUD01000012">
    <property type="protein sequence ID" value="PZG22010.1"/>
    <property type="molecule type" value="Genomic_DNA"/>
</dbReference>
<dbReference type="PIRSF" id="PIRSF006241">
    <property type="entry name" value="HyI"/>
    <property type="match status" value="1"/>
</dbReference>
<dbReference type="OrthoDB" id="9786584at2"/>
<dbReference type="PANTHER" id="PTHR43489">
    <property type="entry name" value="ISOMERASE"/>
    <property type="match status" value="1"/>
</dbReference>